<dbReference type="NCBIfam" id="TIGR01499">
    <property type="entry name" value="folC"/>
    <property type="match status" value="1"/>
</dbReference>
<comment type="similarity">
    <text evidence="2">Belongs to the folylpolyglutamate synthase family.</text>
</comment>
<evidence type="ECO:0000256" key="3">
    <source>
        <dbReference type="ARBA" id="ARBA00013025"/>
    </source>
</evidence>
<evidence type="ECO:0000256" key="12">
    <source>
        <dbReference type="ARBA" id="ARBA00047493"/>
    </source>
</evidence>
<evidence type="ECO:0000256" key="8">
    <source>
        <dbReference type="ARBA" id="ARBA00022840"/>
    </source>
</evidence>
<gene>
    <name evidence="14" type="ORF">OKIOD_LOCUS448</name>
</gene>
<keyword evidence="5" id="KW-0436">Ligase</keyword>
<evidence type="ECO:0000256" key="4">
    <source>
        <dbReference type="ARBA" id="ARBA00022563"/>
    </source>
</evidence>
<evidence type="ECO:0000256" key="11">
    <source>
        <dbReference type="ARBA" id="ARBA00030876"/>
    </source>
</evidence>
<evidence type="ECO:0000256" key="7">
    <source>
        <dbReference type="ARBA" id="ARBA00022741"/>
    </source>
</evidence>
<sequence>MTIIEPSPDLLVHHLTFVKARTRSFLRFGELLQTIFGGRLYEKLRSIPLIHCAGTKGKGTTCAMAESLLRGRGFKTGLFTSPHFNSINERIRINGKPISEEQLSATFEKLEKEDETEPLRCGNEWFHYLTLIAFQTFVEQKVDVVILEVGIGGQLCPTSQYPMGAPRVCCISALGYDHLEKLGYTIQEIAAAKAGIFRQGATLITTWQEYPEAYQVLVKEAKHRGQLLTPSGELIDSTELEFPQNINAASAILAVRNLMRKMKHDTFFERLRKTSCSTEANLMKAATSTEKKAINSVRWPGRQQILEHKVKGRKIKILLDAAHTPESMKILSNWAAAKKEGETLILMRSAKGREINSQMVHIAEIMKPDYFAGCPNIALSEDELDSNLTKEKFSHIFPTFLTESVEDQMQKQRENIAKALESAKEYGLRTLEFDSINDCLENMPEEVKTVVITGSMYMVAAFFRLRPDAYF</sequence>
<reference evidence="14 15" key="1">
    <citation type="submission" date="2021-04" db="EMBL/GenBank/DDBJ databases">
        <authorList>
            <person name="Bliznina A."/>
        </authorList>
    </citation>
    <scope>NUCLEOTIDE SEQUENCE [LARGE SCALE GENOMIC DNA]</scope>
</reference>
<keyword evidence="6" id="KW-0479">Metal-binding</keyword>
<evidence type="ECO:0000313" key="14">
    <source>
        <dbReference type="EMBL" id="CAG5078069.1"/>
    </source>
</evidence>
<feature type="domain" description="Mur ligase central" evidence="13">
    <location>
        <begin position="53"/>
        <end position="199"/>
    </location>
</feature>
<comment type="catalytic activity">
    <reaction evidence="12">
        <text>(6S)-5,6,7,8-tetrahydrofolyl-(gamma-L-Glu)(n) + L-glutamate + ATP = (6S)-5,6,7,8-tetrahydrofolyl-(gamma-L-Glu)(n+1) + ADP + phosphate + H(+)</text>
        <dbReference type="Rhea" id="RHEA:10580"/>
        <dbReference type="Rhea" id="RHEA-COMP:14738"/>
        <dbReference type="Rhea" id="RHEA-COMP:14740"/>
        <dbReference type="ChEBI" id="CHEBI:15378"/>
        <dbReference type="ChEBI" id="CHEBI:29985"/>
        <dbReference type="ChEBI" id="CHEBI:30616"/>
        <dbReference type="ChEBI" id="CHEBI:43474"/>
        <dbReference type="ChEBI" id="CHEBI:141005"/>
        <dbReference type="ChEBI" id="CHEBI:456216"/>
        <dbReference type="EC" id="6.3.2.17"/>
    </reaction>
</comment>
<keyword evidence="7" id="KW-0547">Nucleotide-binding</keyword>
<dbReference type="InterPro" id="IPR001645">
    <property type="entry name" value="Folylpolyglutamate_synth"/>
</dbReference>
<dbReference type="EC" id="6.3.2.17" evidence="3"/>
<dbReference type="Pfam" id="PF08245">
    <property type="entry name" value="Mur_ligase_M"/>
    <property type="match status" value="1"/>
</dbReference>
<dbReference type="Gene3D" id="3.40.1190.10">
    <property type="entry name" value="Mur-like, catalytic domain"/>
    <property type="match status" value="1"/>
</dbReference>
<evidence type="ECO:0000256" key="9">
    <source>
        <dbReference type="ARBA" id="ARBA00022842"/>
    </source>
</evidence>
<keyword evidence="9" id="KW-0460">Magnesium</keyword>
<evidence type="ECO:0000256" key="10">
    <source>
        <dbReference type="ARBA" id="ARBA00030592"/>
    </source>
</evidence>
<dbReference type="Proteomes" id="UP001158576">
    <property type="component" value="Chromosome PAR"/>
</dbReference>
<dbReference type="InterPro" id="IPR036565">
    <property type="entry name" value="Mur-like_cat_sf"/>
</dbReference>
<evidence type="ECO:0000256" key="2">
    <source>
        <dbReference type="ARBA" id="ARBA00008276"/>
    </source>
</evidence>
<dbReference type="InterPro" id="IPR013221">
    <property type="entry name" value="Mur_ligase_cen"/>
</dbReference>
<dbReference type="Gene3D" id="3.90.190.20">
    <property type="entry name" value="Mur ligase, C-terminal domain"/>
    <property type="match status" value="1"/>
</dbReference>
<evidence type="ECO:0000313" key="15">
    <source>
        <dbReference type="Proteomes" id="UP001158576"/>
    </source>
</evidence>
<comment type="pathway">
    <text evidence="1">Cofactor biosynthesis; tetrahydrofolylpolyglutamate biosynthesis.</text>
</comment>
<dbReference type="EMBL" id="OU015568">
    <property type="protein sequence ID" value="CAG5078069.1"/>
    <property type="molecule type" value="Genomic_DNA"/>
</dbReference>
<name>A0ABN7RI10_OIKDI</name>
<evidence type="ECO:0000256" key="5">
    <source>
        <dbReference type="ARBA" id="ARBA00022598"/>
    </source>
</evidence>
<evidence type="ECO:0000256" key="1">
    <source>
        <dbReference type="ARBA" id="ARBA00005150"/>
    </source>
</evidence>
<dbReference type="SUPFAM" id="SSF53623">
    <property type="entry name" value="MurD-like peptide ligases, catalytic domain"/>
    <property type="match status" value="1"/>
</dbReference>
<keyword evidence="8" id="KW-0067">ATP-binding</keyword>
<accession>A0ABN7RI10</accession>
<evidence type="ECO:0000259" key="13">
    <source>
        <dbReference type="Pfam" id="PF08245"/>
    </source>
</evidence>
<evidence type="ECO:0000256" key="6">
    <source>
        <dbReference type="ARBA" id="ARBA00022723"/>
    </source>
</evidence>
<dbReference type="InterPro" id="IPR036615">
    <property type="entry name" value="Mur_ligase_C_dom_sf"/>
</dbReference>
<protein>
    <recommendedName>
        <fullName evidence="3">tetrahydrofolate synthase</fullName>
        <ecNumber evidence="3">6.3.2.17</ecNumber>
    </recommendedName>
    <alternativeName>
        <fullName evidence="11">Folylpoly-gamma-glutamate synthetase</fullName>
    </alternativeName>
    <alternativeName>
        <fullName evidence="10">Tetrahydrofolylpolyglutamate synthase</fullName>
    </alternativeName>
</protein>
<dbReference type="PANTHER" id="PTHR11136">
    <property type="entry name" value="FOLYLPOLYGLUTAMATE SYNTHASE-RELATED"/>
    <property type="match status" value="1"/>
</dbReference>
<keyword evidence="15" id="KW-1185">Reference proteome</keyword>
<dbReference type="PANTHER" id="PTHR11136:SF5">
    <property type="entry name" value="FOLYLPOLYGLUTAMATE SYNTHASE, MITOCHONDRIAL"/>
    <property type="match status" value="1"/>
</dbReference>
<proteinExistence type="inferred from homology"/>
<organism evidence="14 15">
    <name type="scientific">Oikopleura dioica</name>
    <name type="common">Tunicate</name>
    <dbReference type="NCBI Taxonomy" id="34765"/>
    <lineage>
        <taxon>Eukaryota</taxon>
        <taxon>Metazoa</taxon>
        <taxon>Chordata</taxon>
        <taxon>Tunicata</taxon>
        <taxon>Appendicularia</taxon>
        <taxon>Copelata</taxon>
        <taxon>Oikopleuridae</taxon>
        <taxon>Oikopleura</taxon>
    </lineage>
</organism>
<dbReference type="SUPFAM" id="SSF53244">
    <property type="entry name" value="MurD-like peptide ligases, peptide-binding domain"/>
    <property type="match status" value="1"/>
</dbReference>
<keyword evidence="4" id="KW-0554">One-carbon metabolism</keyword>